<keyword evidence="5 8" id="KW-0732">Signal</keyword>
<comment type="similarity">
    <text evidence="2">Belongs to the ITIH family.</text>
</comment>
<evidence type="ECO:0000256" key="2">
    <source>
        <dbReference type="ARBA" id="ARBA00010158"/>
    </source>
</evidence>
<evidence type="ECO:0000256" key="3">
    <source>
        <dbReference type="ARBA" id="ARBA00022525"/>
    </source>
</evidence>
<comment type="subcellular location">
    <subcellularLocation>
        <location evidence="1">Secreted</location>
    </subcellularLocation>
</comment>
<evidence type="ECO:0000259" key="10">
    <source>
        <dbReference type="PROSITE" id="PS51468"/>
    </source>
</evidence>
<organism evidence="11 12">
    <name type="scientific">Mytilus edulis</name>
    <name type="common">Blue mussel</name>
    <dbReference type="NCBI Taxonomy" id="6550"/>
    <lineage>
        <taxon>Eukaryota</taxon>
        <taxon>Metazoa</taxon>
        <taxon>Spiralia</taxon>
        <taxon>Lophotrochozoa</taxon>
        <taxon>Mollusca</taxon>
        <taxon>Bivalvia</taxon>
        <taxon>Autobranchia</taxon>
        <taxon>Pteriomorphia</taxon>
        <taxon>Mytilida</taxon>
        <taxon>Mytiloidea</taxon>
        <taxon>Mytilidae</taxon>
        <taxon>Mytilinae</taxon>
        <taxon>Mytilus</taxon>
    </lineage>
</organism>
<evidence type="ECO:0000313" key="11">
    <source>
        <dbReference type="EMBL" id="CAG2250624.1"/>
    </source>
</evidence>
<evidence type="ECO:0000256" key="8">
    <source>
        <dbReference type="SAM" id="SignalP"/>
    </source>
</evidence>
<keyword evidence="7" id="KW-0325">Glycoprotein</keyword>
<comment type="caution">
    <text evidence="11">The sequence shown here is derived from an EMBL/GenBank/DDBJ whole genome shotgun (WGS) entry which is preliminary data.</text>
</comment>
<evidence type="ECO:0000256" key="1">
    <source>
        <dbReference type="ARBA" id="ARBA00004613"/>
    </source>
</evidence>
<dbReference type="EMBL" id="CAJPWZ010003058">
    <property type="protein sequence ID" value="CAG2250624.1"/>
    <property type="molecule type" value="Genomic_DNA"/>
</dbReference>
<dbReference type="GO" id="GO:0030212">
    <property type="term" value="P:hyaluronan metabolic process"/>
    <property type="evidence" value="ECO:0007669"/>
    <property type="project" value="InterPro"/>
</dbReference>
<keyword evidence="6" id="KW-0722">Serine protease inhibitor</keyword>
<dbReference type="InterPro" id="IPR050934">
    <property type="entry name" value="ITIH"/>
</dbReference>
<sequence>MDARFTCLVFLLFTVVYSKSNNLEITSLHVQSDIRYRFATTLVTSTVANSDNKSVEAKFDVTLPDAAFITEFVMEIDGKLYPGEINEKEKAKKKYETAKKKGQTAGIVSQKPRHTNRFSVDVNVAAESSVTFNLTYQELLERVYGEYEHIIYIDPGQIVEDFKIDVAIHESRDITKVSVPPIRNDILSDSSIDEGKNALVTINRPTTKSAMIHYAPTTDDQKQQSDQGISGLFVIEYDVERKFDGGEVLVVDGYFVHFFAPSGMKPIPKDILFILDVSGSMSGVKIQQQRDAMDKILQDLNEEDRFNIMEFSSQSTLWQESLVSVNSNTTLNAREFSQRMAASGGTKANDALEKGIQFLNNVELDSQRIKLIVFLTDGRAETASHKILKNVKTYNTKGITMFSLAFGNNADYTFIKKLAVQNKGIARRIFEDSDSSLQIKGFYDEISSATLQNLTFQYLGKDDEVVENVTRLSFDTFFDGKELIIAGKMSDDDVNEVDLVVTGDGSDGHIELSLDSDVNKGVPELTKPEDFHKITERIWAYLTIKQLLESAIEVDNAEEKTQLNQKALDLSLKYKFVTPLTSMVVTKPDEKDVGSFEENEDAQLALSGSSFITSSSVQQHGQPGSAYMNRAPLPVYDISRGSFYAGGGPSGGSFSGGAGGDPHFMVRMKDLELPVCFNIKAKNGEILQLVKDPVSGVTINAAVVESTARNEHGDFKTFFGVLVLRTLTVEIVVKPSSIYFNGASLSWDDKTVFRMENVAIIVKHVGRHDRTMMIDFGNDVIVSIRRHMKQDTNMAMSYLNIYIEKETGISQFASGVLGELVHKSTKLFQITLDKQGNEHGHFLEVGDGHMYRFYTNLDQKQNVITGEDTTCWNVPKPMEGLLDENISKYIVPDMHA</sequence>
<evidence type="ECO:0000313" key="12">
    <source>
        <dbReference type="Proteomes" id="UP000683360"/>
    </source>
</evidence>
<dbReference type="PANTHER" id="PTHR10338">
    <property type="entry name" value="INTER-ALPHA-TRYPSIN INHIBITOR HEAVY CHAIN FAMILY MEMBER"/>
    <property type="match status" value="1"/>
</dbReference>
<dbReference type="InterPro" id="IPR013694">
    <property type="entry name" value="VIT"/>
</dbReference>
<dbReference type="InterPro" id="IPR036465">
    <property type="entry name" value="vWFA_dom_sf"/>
</dbReference>
<feature type="chain" id="PRO_5035759292" evidence="8">
    <location>
        <begin position="19"/>
        <end position="896"/>
    </location>
</feature>
<keyword evidence="12" id="KW-1185">Reference proteome</keyword>
<accession>A0A8S3V286</accession>
<dbReference type="InterPro" id="IPR002035">
    <property type="entry name" value="VWF_A"/>
</dbReference>
<dbReference type="Pfam" id="PF06668">
    <property type="entry name" value="ITI_HC_C"/>
    <property type="match status" value="1"/>
</dbReference>
<dbReference type="GO" id="GO:0005576">
    <property type="term" value="C:extracellular region"/>
    <property type="evidence" value="ECO:0007669"/>
    <property type="project" value="UniProtKB-SubCell"/>
</dbReference>
<dbReference type="SUPFAM" id="SSF53300">
    <property type="entry name" value="vWA-like"/>
    <property type="match status" value="1"/>
</dbReference>
<dbReference type="PROSITE" id="PS51468">
    <property type="entry name" value="VIT"/>
    <property type="match status" value="1"/>
</dbReference>
<protein>
    <submittedName>
        <fullName evidence="11">Uncharacterized protein</fullName>
    </submittedName>
</protein>
<dbReference type="Gene3D" id="3.40.50.410">
    <property type="entry name" value="von Willebrand factor, type A domain"/>
    <property type="match status" value="1"/>
</dbReference>
<keyword evidence="3" id="KW-0964">Secreted</keyword>
<evidence type="ECO:0000256" key="5">
    <source>
        <dbReference type="ARBA" id="ARBA00022729"/>
    </source>
</evidence>
<dbReference type="Pfam" id="PF08487">
    <property type="entry name" value="VIT"/>
    <property type="match status" value="1"/>
</dbReference>
<dbReference type="SMART" id="SM00609">
    <property type="entry name" value="VIT"/>
    <property type="match status" value="1"/>
</dbReference>
<gene>
    <name evidence="11" type="ORF">MEDL_62337</name>
</gene>
<keyword evidence="4" id="KW-0646">Protease inhibitor</keyword>
<proteinExistence type="inferred from homology"/>
<dbReference type="Proteomes" id="UP000683360">
    <property type="component" value="Unassembled WGS sequence"/>
</dbReference>
<dbReference type="AlphaFoldDB" id="A0A8S3V286"/>
<evidence type="ECO:0000256" key="7">
    <source>
        <dbReference type="ARBA" id="ARBA00023180"/>
    </source>
</evidence>
<feature type="domain" description="VWFA" evidence="9">
    <location>
        <begin position="270"/>
        <end position="446"/>
    </location>
</feature>
<feature type="domain" description="VIT" evidence="10">
    <location>
        <begin position="9"/>
        <end position="138"/>
    </location>
</feature>
<dbReference type="SMART" id="SM00327">
    <property type="entry name" value="VWA"/>
    <property type="match status" value="1"/>
</dbReference>
<reference evidence="11" key="1">
    <citation type="submission" date="2021-03" db="EMBL/GenBank/DDBJ databases">
        <authorList>
            <person name="Bekaert M."/>
        </authorList>
    </citation>
    <scope>NUCLEOTIDE SEQUENCE</scope>
</reference>
<evidence type="ECO:0000256" key="6">
    <source>
        <dbReference type="ARBA" id="ARBA00022900"/>
    </source>
</evidence>
<dbReference type="Pfam" id="PF00092">
    <property type="entry name" value="VWA"/>
    <property type="match status" value="1"/>
</dbReference>
<name>A0A8S3V286_MYTED</name>
<dbReference type="InterPro" id="IPR010600">
    <property type="entry name" value="ITI_HC_C"/>
</dbReference>
<dbReference type="PROSITE" id="PS50234">
    <property type="entry name" value="VWFA"/>
    <property type="match status" value="1"/>
</dbReference>
<dbReference type="OrthoDB" id="299997at2759"/>
<evidence type="ECO:0000256" key="4">
    <source>
        <dbReference type="ARBA" id="ARBA00022690"/>
    </source>
</evidence>
<evidence type="ECO:0000259" key="9">
    <source>
        <dbReference type="PROSITE" id="PS50234"/>
    </source>
</evidence>
<dbReference type="GO" id="GO:0004867">
    <property type="term" value="F:serine-type endopeptidase inhibitor activity"/>
    <property type="evidence" value="ECO:0007669"/>
    <property type="project" value="UniProtKB-KW"/>
</dbReference>
<dbReference type="PANTHER" id="PTHR10338:SF108">
    <property type="entry name" value="INTER-ALPHA-TRYPSIN INHIBITOR HEAVY CHAIN H4-LIKE PROTEIN"/>
    <property type="match status" value="1"/>
</dbReference>
<feature type="signal peptide" evidence="8">
    <location>
        <begin position="1"/>
        <end position="18"/>
    </location>
</feature>